<organism evidence="1 2">
    <name type="scientific">Olea europaea subsp. europaea</name>
    <dbReference type="NCBI Taxonomy" id="158383"/>
    <lineage>
        <taxon>Eukaryota</taxon>
        <taxon>Viridiplantae</taxon>
        <taxon>Streptophyta</taxon>
        <taxon>Embryophyta</taxon>
        <taxon>Tracheophyta</taxon>
        <taxon>Spermatophyta</taxon>
        <taxon>Magnoliopsida</taxon>
        <taxon>eudicotyledons</taxon>
        <taxon>Gunneridae</taxon>
        <taxon>Pentapetalae</taxon>
        <taxon>asterids</taxon>
        <taxon>lamiids</taxon>
        <taxon>Lamiales</taxon>
        <taxon>Oleaceae</taxon>
        <taxon>Oleeae</taxon>
        <taxon>Olea</taxon>
    </lineage>
</organism>
<name>A0A8S0V2D6_OLEEU</name>
<dbReference type="Gramene" id="OE9A049388T2">
    <property type="protein sequence ID" value="OE9A049388C2"/>
    <property type="gene ID" value="OE9A049388"/>
</dbReference>
<keyword evidence="2" id="KW-1185">Reference proteome</keyword>
<proteinExistence type="predicted"/>
<dbReference type="OrthoDB" id="912689at2759"/>
<dbReference type="Gramene" id="OE9A049388T1">
    <property type="protein sequence ID" value="OE9A049388C1"/>
    <property type="gene ID" value="OE9A049388"/>
</dbReference>
<dbReference type="Proteomes" id="UP000594638">
    <property type="component" value="Unassembled WGS sequence"/>
</dbReference>
<gene>
    <name evidence="1" type="ORF">OLEA9_A049388</name>
</gene>
<dbReference type="EMBL" id="CACTIH010009216">
    <property type="protein sequence ID" value="CAA3027700.1"/>
    <property type="molecule type" value="Genomic_DNA"/>
</dbReference>
<evidence type="ECO:0000313" key="2">
    <source>
        <dbReference type="Proteomes" id="UP000594638"/>
    </source>
</evidence>
<comment type="caution">
    <text evidence="1">The sequence shown here is derived from an EMBL/GenBank/DDBJ whole genome shotgun (WGS) entry which is preliminary data.</text>
</comment>
<reference evidence="1 2" key="1">
    <citation type="submission" date="2019-12" db="EMBL/GenBank/DDBJ databases">
        <authorList>
            <person name="Alioto T."/>
            <person name="Alioto T."/>
            <person name="Gomez Garrido J."/>
        </authorList>
    </citation>
    <scope>NUCLEOTIDE SEQUENCE [LARGE SCALE GENOMIC DNA]</scope>
</reference>
<evidence type="ECO:0000313" key="1">
    <source>
        <dbReference type="EMBL" id="CAA3027700.1"/>
    </source>
</evidence>
<sequence length="223" mass="25631">MPTLTSIPISCDFPKCTRSSLFDSLGKLDYLENLKLWNDVFPQLPYEGKIRSLPQSNKFPSKLKKLTIVETMLDWKHMSTLGLLKGLEILKLKDNAFTGDLWKSQDGGFRSLVVLHIGRTDLVFRKASALHFPSRKCLHLNHCSKFIVVPFEPANVPSFQILDLNCTTRAEAKSAKKRQLSLQRKFRSIKSSLVVVDLSFPFTLQIMINDLHFFKAQKWHIIR</sequence>
<dbReference type="SUPFAM" id="SSF52058">
    <property type="entry name" value="L domain-like"/>
    <property type="match status" value="1"/>
</dbReference>
<protein>
    <submittedName>
        <fullName evidence="1">Uncharacterized protein</fullName>
    </submittedName>
</protein>
<dbReference type="AlphaFoldDB" id="A0A8S0V2D6"/>
<accession>A0A8S0V2D6</accession>
<dbReference type="PANTHER" id="PTHR15140">
    <property type="entry name" value="TUBULIN-SPECIFIC CHAPERONE E"/>
    <property type="match status" value="1"/>
</dbReference>
<dbReference type="InterPro" id="IPR032675">
    <property type="entry name" value="LRR_dom_sf"/>
</dbReference>
<dbReference type="Gene3D" id="3.80.10.10">
    <property type="entry name" value="Ribonuclease Inhibitor"/>
    <property type="match status" value="1"/>
</dbReference>
<dbReference type="PANTHER" id="PTHR15140:SF56">
    <property type="entry name" value="NB-ARC DOMAIN-CONTAINING PROTEIN"/>
    <property type="match status" value="1"/>
</dbReference>